<dbReference type="InterPro" id="IPR025699">
    <property type="entry name" value="ABC2_memb-like"/>
</dbReference>
<reference evidence="2" key="1">
    <citation type="submission" date="2019-09" db="EMBL/GenBank/DDBJ databases">
        <title>In-depth cultivation of the pig gut microbiome towards novel bacterial diversity and tailored functional studies.</title>
        <authorList>
            <person name="Wylensek D."/>
            <person name="Hitch T.C.A."/>
            <person name="Clavel T."/>
        </authorList>
    </citation>
    <scope>NUCLEOTIDE SEQUENCE</scope>
    <source>
        <strain evidence="2">RF-744-FAT-WT-3</strain>
    </source>
</reference>
<accession>A0A6A8M469</accession>
<comment type="caution">
    <text evidence="2">The sequence shown here is derived from an EMBL/GenBank/DDBJ whole genome shotgun (WGS) entry which is preliminary data.</text>
</comment>
<dbReference type="Pfam" id="PF13346">
    <property type="entry name" value="ABC2_membrane_5"/>
    <property type="match status" value="1"/>
</dbReference>
<feature type="transmembrane region" description="Helical" evidence="1">
    <location>
        <begin position="187"/>
        <end position="206"/>
    </location>
</feature>
<name>A0A6A8M469_9FIRM</name>
<feature type="transmembrane region" description="Helical" evidence="1">
    <location>
        <begin position="81"/>
        <end position="105"/>
    </location>
</feature>
<sequence length="216" mass="23470">MNGLFEKDLRLILRRKMSVLFLFMILIIMGLSMDSLFLTGYGTAIFGFLTMGTVTCDEADNGFSFLFTLPVTRKQYVTEKFLFAGAGTLAGWLISLMVAAAMSFIRNRENGIFDQIPENAAVLMVMLAVIAISTSVQMKFGVEKSRIVLLISMGALFAAGMVVSKAAGTGTGRGYQTQSGGGPSDMVIFLMIAVASAVAVFIAYQWGVRIMKKKEF</sequence>
<protein>
    <submittedName>
        <fullName evidence="2">ABC-2 transporter permease</fullName>
    </submittedName>
</protein>
<gene>
    <name evidence="2" type="ORF">FYJ66_00805</name>
</gene>
<evidence type="ECO:0000313" key="2">
    <source>
        <dbReference type="EMBL" id="MST68152.1"/>
    </source>
</evidence>
<organism evidence="2">
    <name type="scientific">Baileyella intestinalis</name>
    <dbReference type="NCBI Taxonomy" id="2606709"/>
    <lineage>
        <taxon>Bacteria</taxon>
        <taxon>Bacillati</taxon>
        <taxon>Bacillota</taxon>
        <taxon>Clostridia</taxon>
        <taxon>Peptostreptococcales</taxon>
        <taxon>Anaerovoracaceae</taxon>
        <taxon>Baileyella</taxon>
    </lineage>
</organism>
<evidence type="ECO:0000256" key="1">
    <source>
        <dbReference type="SAM" id="Phobius"/>
    </source>
</evidence>
<keyword evidence="1" id="KW-1133">Transmembrane helix</keyword>
<proteinExistence type="predicted"/>
<keyword evidence="1" id="KW-0812">Transmembrane</keyword>
<feature type="transmembrane region" description="Helical" evidence="1">
    <location>
        <begin position="20"/>
        <end position="38"/>
    </location>
</feature>
<feature type="transmembrane region" description="Helical" evidence="1">
    <location>
        <begin position="120"/>
        <end position="140"/>
    </location>
</feature>
<feature type="transmembrane region" description="Helical" evidence="1">
    <location>
        <begin position="147"/>
        <end position="167"/>
    </location>
</feature>
<dbReference type="AlphaFoldDB" id="A0A6A8M469"/>
<dbReference type="RefSeq" id="WP_154571626.1">
    <property type="nucleotide sequence ID" value="NZ_VUNB01000001.1"/>
</dbReference>
<dbReference type="EMBL" id="VUNB01000001">
    <property type="protein sequence ID" value="MST68152.1"/>
    <property type="molecule type" value="Genomic_DNA"/>
</dbReference>
<keyword evidence="1" id="KW-0472">Membrane</keyword>